<protein>
    <submittedName>
        <fullName evidence="2">Uncharacterized protein</fullName>
    </submittedName>
</protein>
<evidence type="ECO:0000313" key="3">
    <source>
        <dbReference type="Proteomes" id="UP000001844"/>
    </source>
</evidence>
<name>D5C5D1_NITHN</name>
<accession>D5C5D1</accession>
<organism evidence="2 3">
    <name type="scientific">Nitrosococcus halophilus (strain Nc4)</name>
    <dbReference type="NCBI Taxonomy" id="472759"/>
    <lineage>
        <taxon>Bacteria</taxon>
        <taxon>Pseudomonadati</taxon>
        <taxon>Pseudomonadota</taxon>
        <taxon>Gammaproteobacteria</taxon>
        <taxon>Chromatiales</taxon>
        <taxon>Chromatiaceae</taxon>
        <taxon>Nitrosococcus</taxon>
    </lineage>
</organism>
<dbReference type="RefSeq" id="WP_013028087.1">
    <property type="nucleotide sequence ID" value="NC_013958.1"/>
</dbReference>
<keyword evidence="3" id="KW-1185">Reference proteome</keyword>
<dbReference type="KEGG" id="nhl:Nhal_3975"/>
<sequence length="255" mass="28742">MNRIAENNNNFDTFTPSGNGCGHNPANPRWFSPPENHKERPRILCKLSEKIRAYYHDPEAILPSLNLANGSDRKQRSERREACLQVLSCLTHYLDLVTLRVGIPWEDGSFSGIGMERIAALCGIGLRRAERAIHDLVAAGIITVHPIAKQSGFAEYSGYPAIRTISASLFKAFGLSNWLRHERDKASKRQRRQKRKEEPIGRLELVIKAAEAKEEQHNQTQTPEETKPQKTSPSQDPRSVIAHIKEIIIGKSRPP</sequence>
<keyword evidence="2" id="KW-0614">Plasmid</keyword>
<dbReference type="OrthoDB" id="5918726at2"/>
<dbReference type="Proteomes" id="UP000001844">
    <property type="component" value="Plasmid pNHAL01"/>
</dbReference>
<geneLocation type="plasmid" evidence="2 3">
    <name>pNHAL01</name>
</geneLocation>
<reference evidence="2 3" key="1">
    <citation type="submission" date="2009-10" db="EMBL/GenBank/DDBJ databases">
        <title>Complete genome sequence of Nitrosococcus halophilus Nc4, a salt-adapted, aerobic obligate ammonia-oxidizing sulfur purple bacterium.</title>
        <authorList>
            <consortium name="US DOE Joint Genome Institute"/>
            <person name="Campbell M.A."/>
            <person name="Malfatti S.A."/>
            <person name="Chain P.S.G."/>
            <person name="Heidelberg J.F."/>
            <person name="Ward N.L."/>
            <person name="Ward B.B."/>
            <person name="Klotz M.G."/>
        </authorList>
    </citation>
    <scope>NUCLEOTIDE SEQUENCE [LARGE SCALE GENOMIC DNA]</scope>
    <source>
        <strain evidence="3">Nc4</strain>
        <plasmid evidence="3">Plasmid pNHAL01</plasmid>
    </source>
</reference>
<proteinExistence type="predicted"/>
<evidence type="ECO:0000256" key="1">
    <source>
        <dbReference type="SAM" id="MobiDB-lite"/>
    </source>
</evidence>
<gene>
    <name evidence="2" type="ORF">Nhal_3975</name>
</gene>
<feature type="compositionally biased region" description="Polar residues" evidence="1">
    <location>
        <begin position="218"/>
        <end position="237"/>
    </location>
</feature>
<feature type="region of interest" description="Disordered" evidence="1">
    <location>
        <begin position="207"/>
        <end position="240"/>
    </location>
</feature>
<evidence type="ECO:0000313" key="2">
    <source>
        <dbReference type="EMBL" id="ADE16985.1"/>
    </source>
</evidence>
<dbReference type="eggNOG" id="ENOG5032U03">
    <property type="taxonomic scope" value="Bacteria"/>
</dbReference>
<dbReference type="AlphaFoldDB" id="D5C5D1"/>
<dbReference type="EMBL" id="CP001799">
    <property type="protein sequence ID" value="ADE16985.1"/>
    <property type="molecule type" value="Genomic_DNA"/>
</dbReference>
<dbReference type="HOGENOM" id="CLU_095301_0_0_6"/>